<comment type="subcellular location">
    <subcellularLocation>
        <location evidence="3">Chromosome</location>
        <location evidence="3">Centromere</location>
        <location evidence="3">Kinetochore</location>
    </subcellularLocation>
    <subcellularLocation>
        <location evidence="2">Cytoplasm</location>
        <location evidence="2">Cytoskeleton</location>
        <location evidence="2">Spindle</location>
    </subcellularLocation>
    <subcellularLocation>
        <location evidence="1">Nucleus</location>
    </subcellularLocation>
</comment>
<keyword evidence="21" id="KW-1185">Reference proteome</keyword>
<reference evidence="20" key="1">
    <citation type="submission" date="2022-10" db="EMBL/GenBank/DDBJ databases">
        <authorList>
            <person name="Byrne P K."/>
        </authorList>
    </citation>
    <scope>NUCLEOTIDE SEQUENCE</scope>
    <source>
        <strain evidence="20">IFO1815</strain>
    </source>
</reference>
<dbReference type="GO" id="GO:0005874">
    <property type="term" value="C:microtubule"/>
    <property type="evidence" value="ECO:0007669"/>
    <property type="project" value="UniProtKB-KW"/>
</dbReference>
<evidence type="ECO:0000256" key="7">
    <source>
        <dbReference type="ARBA" id="ARBA00022618"/>
    </source>
</evidence>
<accession>A0AA35NGT2</accession>
<keyword evidence="9" id="KW-0498">Mitosis</keyword>
<evidence type="ECO:0000256" key="18">
    <source>
        <dbReference type="ARBA" id="ARBA00044358"/>
    </source>
</evidence>
<dbReference type="GeneID" id="80918425"/>
<evidence type="ECO:0000256" key="1">
    <source>
        <dbReference type="ARBA" id="ARBA00004123"/>
    </source>
</evidence>
<keyword evidence="15" id="KW-0131">Cell cycle</keyword>
<evidence type="ECO:0000256" key="5">
    <source>
        <dbReference type="ARBA" id="ARBA00022454"/>
    </source>
</evidence>
<dbReference type="PANTHER" id="PTHR28216:SF1">
    <property type="entry name" value="DASH COMPLEX SUBUNIT DUO1"/>
    <property type="match status" value="1"/>
</dbReference>
<evidence type="ECO:0000256" key="2">
    <source>
        <dbReference type="ARBA" id="ARBA00004186"/>
    </source>
</evidence>
<dbReference type="GO" id="GO:0007059">
    <property type="term" value="P:chromosome segregation"/>
    <property type="evidence" value="ECO:0007669"/>
    <property type="project" value="UniProtKB-KW"/>
</dbReference>
<proteinExistence type="inferred from homology"/>
<evidence type="ECO:0000256" key="4">
    <source>
        <dbReference type="ARBA" id="ARBA00005366"/>
    </source>
</evidence>
<dbReference type="InterPro" id="IPR013960">
    <property type="entry name" value="DASH_Duo1"/>
</dbReference>
<name>A0AA35NGT2_SACMI</name>
<evidence type="ECO:0000256" key="6">
    <source>
        <dbReference type="ARBA" id="ARBA00022490"/>
    </source>
</evidence>
<evidence type="ECO:0000256" key="15">
    <source>
        <dbReference type="ARBA" id="ARBA00023306"/>
    </source>
</evidence>
<keyword evidence="7" id="KW-0132">Cell division</keyword>
<keyword evidence="13" id="KW-0206">Cytoskeleton</keyword>
<dbReference type="GO" id="GO:0051301">
    <property type="term" value="P:cell division"/>
    <property type="evidence" value="ECO:0007669"/>
    <property type="project" value="UniProtKB-KW"/>
</dbReference>
<organism evidence="20 21">
    <name type="scientific">Saccharomyces mikatae IFO 1815</name>
    <dbReference type="NCBI Taxonomy" id="226126"/>
    <lineage>
        <taxon>Eukaryota</taxon>
        <taxon>Fungi</taxon>
        <taxon>Dikarya</taxon>
        <taxon>Ascomycota</taxon>
        <taxon>Saccharomycotina</taxon>
        <taxon>Saccharomycetes</taxon>
        <taxon>Saccharomycetales</taxon>
        <taxon>Saccharomycetaceae</taxon>
        <taxon>Saccharomyces</taxon>
    </lineage>
</organism>
<dbReference type="Pfam" id="PF08651">
    <property type="entry name" value="DASH_Duo1"/>
    <property type="match status" value="1"/>
</dbReference>
<evidence type="ECO:0000256" key="16">
    <source>
        <dbReference type="ARBA" id="ARBA00023328"/>
    </source>
</evidence>
<evidence type="ECO:0000256" key="8">
    <source>
        <dbReference type="ARBA" id="ARBA00022701"/>
    </source>
</evidence>
<keyword evidence="8" id="KW-0493">Microtubule</keyword>
<evidence type="ECO:0000256" key="19">
    <source>
        <dbReference type="SAM" id="MobiDB-lite"/>
    </source>
</evidence>
<dbReference type="GO" id="GO:0042729">
    <property type="term" value="C:DASH complex"/>
    <property type="evidence" value="ECO:0007669"/>
    <property type="project" value="InterPro"/>
</dbReference>
<protein>
    <recommendedName>
        <fullName evidence="17">DASH complex subunit DUO1</fullName>
    </recommendedName>
    <alternativeName>
        <fullName evidence="18">Outer kinetochore protein DUO1</fullName>
    </alternativeName>
</protein>
<evidence type="ECO:0000256" key="17">
    <source>
        <dbReference type="ARBA" id="ARBA00044152"/>
    </source>
</evidence>
<dbReference type="Proteomes" id="UP001161438">
    <property type="component" value="Chromosome 7"/>
</dbReference>
<sequence>MSEQSQLDDPTIDKLIPEIFNEMRSNLNKTTSKSPKSKGIKATNDVLATNNSIRPFNSITTQSLLKESESLDKITAMIRNVTDALKKNLPVYVGQVHEVCKSTNSILDSWINIHSQAGYIHKLMSDQTYLKLINDKLKSEDTNINDEDGSTLHKMIALKKKEVLDLRQKLENKKGEKDDVPSKSPIQGINPRYRPQPGRRPITSTGSGNSSRVRKPPQVPASKRPSSIPRVTSRWTKPTASSSRKMFR</sequence>
<evidence type="ECO:0000256" key="10">
    <source>
        <dbReference type="ARBA" id="ARBA00022829"/>
    </source>
</evidence>
<evidence type="ECO:0000313" key="20">
    <source>
        <dbReference type="EMBL" id="CAI4039214.1"/>
    </source>
</evidence>
<dbReference type="RefSeq" id="XP_056082329.1">
    <property type="nucleotide sequence ID" value="XM_056222660.1"/>
</dbReference>
<evidence type="ECO:0000256" key="14">
    <source>
        <dbReference type="ARBA" id="ARBA00023242"/>
    </source>
</evidence>
<gene>
    <name evidence="20" type="primary">SMKI07G1910</name>
    <name evidence="20" type="ORF">SMKI_07G1910</name>
</gene>
<feature type="compositionally biased region" description="Basic and acidic residues" evidence="19">
    <location>
        <begin position="171"/>
        <end position="181"/>
    </location>
</feature>
<evidence type="ECO:0000256" key="9">
    <source>
        <dbReference type="ARBA" id="ARBA00022776"/>
    </source>
</evidence>
<keyword evidence="12" id="KW-0175">Coiled coil</keyword>
<keyword evidence="14" id="KW-0539">Nucleus</keyword>
<keyword evidence="11" id="KW-0995">Kinetochore</keyword>
<dbReference type="EMBL" id="OX365763">
    <property type="protein sequence ID" value="CAI4039214.1"/>
    <property type="molecule type" value="Genomic_DNA"/>
</dbReference>
<evidence type="ECO:0000256" key="3">
    <source>
        <dbReference type="ARBA" id="ARBA00004629"/>
    </source>
</evidence>
<keyword evidence="5" id="KW-0158">Chromosome</keyword>
<feature type="compositionally biased region" description="Polar residues" evidence="19">
    <location>
        <begin position="202"/>
        <end position="211"/>
    </location>
</feature>
<dbReference type="GO" id="GO:0000278">
    <property type="term" value="P:mitotic cell cycle"/>
    <property type="evidence" value="ECO:0007669"/>
    <property type="project" value="InterPro"/>
</dbReference>
<keyword evidence="6" id="KW-0963">Cytoplasm</keyword>
<feature type="region of interest" description="Disordered" evidence="19">
    <location>
        <begin position="171"/>
        <end position="248"/>
    </location>
</feature>
<evidence type="ECO:0000313" key="21">
    <source>
        <dbReference type="Proteomes" id="UP001161438"/>
    </source>
</evidence>
<dbReference type="GO" id="GO:0072686">
    <property type="term" value="C:mitotic spindle"/>
    <property type="evidence" value="ECO:0007669"/>
    <property type="project" value="InterPro"/>
</dbReference>
<dbReference type="PANTHER" id="PTHR28216">
    <property type="entry name" value="DASH COMPLEX SUBUNIT DUO1"/>
    <property type="match status" value="1"/>
</dbReference>
<feature type="compositionally biased region" description="Polar residues" evidence="19">
    <location>
        <begin position="229"/>
        <end position="248"/>
    </location>
</feature>
<evidence type="ECO:0000256" key="11">
    <source>
        <dbReference type="ARBA" id="ARBA00022838"/>
    </source>
</evidence>
<comment type="similarity">
    <text evidence="4">Belongs to the DASH complex DUO1 family.</text>
</comment>
<evidence type="ECO:0000256" key="13">
    <source>
        <dbReference type="ARBA" id="ARBA00023212"/>
    </source>
</evidence>
<dbReference type="AlphaFoldDB" id="A0AA35NGT2"/>
<evidence type="ECO:0000256" key="12">
    <source>
        <dbReference type="ARBA" id="ARBA00023054"/>
    </source>
</evidence>
<keyword evidence="10" id="KW-0159">Chromosome partition</keyword>
<keyword evidence="16" id="KW-0137">Centromere</keyword>